<evidence type="ECO:0000313" key="2">
    <source>
        <dbReference type="Proteomes" id="UP000201588"/>
    </source>
</evidence>
<evidence type="ECO:0000313" key="1">
    <source>
        <dbReference type="EMBL" id="AMQ66557.1"/>
    </source>
</evidence>
<dbReference type="EMBL" id="KU640380">
    <property type="protein sequence ID" value="AMQ66557.1"/>
    <property type="molecule type" value="Genomic_DNA"/>
</dbReference>
<accession>A0A142F1A0</accession>
<dbReference type="KEGG" id="vg:28799442"/>
<protein>
    <submittedName>
        <fullName evidence="1">Uncharacterized protein</fullName>
    </submittedName>
</protein>
<dbReference type="RefSeq" id="YP_009275247.1">
    <property type="nucleotide sequence ID" value="NC_030925.1"/>
</dbReference>
<keyword evidence="2" id="KW-1185">Reference proteome</keyword>
<proteinExistence type="predicted"/>
<name>A0A142F1A0_9CAUD</name>
<sequence length="48" mass="5680">MTKEEKIDILLNLIEEVEGVISPPSHFRGMSEEELDKEIVWYGYLRDK</sequence>
<dbReference type="Proteomes" id="UP000201588">
    <property type="component" value="Segment"/>
</dbReference>
<reference evidence="1 2" key="1">
    <citation type="submission" date="2016-01" db="EMBL/GenBank/DDBJ databases">
        <title>Isolation and characterization of bacteriophages from East Africa Rift Valley soda lakes.</title>
        <authorList>
            <person name="van Zyl L.J."/>
            <person name="Nemavhulani S."/>
            <person name="Cowan D.A."/>
            <person name="Trindade M.I."/>
        </authorList>
    </citation>
    <scope>NUCLEOTIDE SEQUENCE [LARGE SCALE GENOMIC DNA]</scope>
</reference>
<organism evidence="1 2">
    <name type="scientific">Bacillus phage Shbh1</name>
    <dbReference type="NCBI Taxonomy" id="1796992"/>
    <lineage>
        <taxon>Viruses</taxon>
        <taxon>Duplodnaviria</taxon>
        <taxon>Heunggongvirae</taxon>
        <taxon>Uroviricota</taxon>
        <taxon>Caudoviricetes</taxon>
        <taxon>Herelleviridae</taxon>
        <taxon>Bastillevirinae</taxon>
        <taxon>Shalavirus</taxon>
        <taxon>Shalavirus Shbh1</taxon>
    </lineage>
</organism>
<dbReference type="GeneID" id="28799442"/>